<keyword evidence="2" id="KW-1185">Reference proteome</keyword>
<sequence length="105" mass="12059">MSSSTEFHFIFPESTTLIVTVGNGIVPEYMGIPANQETHLTGETAFNFMQNSNIVGVMNRFDQSLLNLLIDRHEQNEEEESALRQAHMQKHTKNFGVYLLIKHHR</sequence>
<accession>A0AAE7WSI1</accession>
<reference evidence="1" key="1">
    <citation type="submission" date="2021-06" db="EMBL/GenBank/DDBJ databases">
        <title>Complete genome sequence of Erwinia phage pEa_SNUABM_7.</title>
        <authorList>
            <person name="Kim S.G."/>
            <person name="Park S.C."/>
        </authorList>
    </citation>
    <scope>NUCLEOTIDE SEQUENCE</scope>
</reference>
<protein>
    <submittedName>
        <fullName evidence="1">Uncharacterized protein</fullName>
    </submittedName>
</protein>
<dbReference type="Proteomes" id="UP000827609">
    <property type="component" value="Segment"/>
</dbReference>
<organism evidence="1 2">
    <name type="scientific">Erwinia phage pEa_SNUABM_7</name>
    <dbReference type="NCBI Taxonomy" id="2866695"/>
    <lineage>
        <taxon>Viruses</taxon>
        <taxon>Duplodnaviria</taxon>
        <taxon>Heunggongvirae</taxon>
        <taxon>Uroviricota</taxon>
        <taxon>Caudoviricetes</taxon>
        <taxon>Snuvirus</taxon>
        <taxon>Snuvirus SNUABM7</taxon>
    </lineage>
</organism>
<dbReference type="EMBL" id="MZ475896">
    <property type="protein sequence ID" value="QYW04938.1"/>
    <property type="molecule type" value="Genomic_DNA"/>
</dbReference>
<name>A0AAE7WSI1_9CAUD</name>
<gene>
    <name evidence="1" type="ORF">pEaSNUABM7_00270</name>
</gene>
<evidence type="ECO:0000313" key="2">
    <source>
        <dbReference type="Proteomes" id="UP000827609"/>
    </source>
</evidence>
<evidence type="ECO:0000313" key="1">
    <source>
        <dbReference type="EMBL" id="QYW04938.1"/>
    </source>
</evidence>
<proteinExistence type="predicted"/>